<feature type="binding site" evidence="10">
    <location>
        <begin position="117"/>
        <end position="123"/>
    </location>
    <ligand>
        <name>ATP</name>
        <dbReference type="ChEBI" id="CHEBI:30616"/>
    </ligand>
</feature>
<protein>
    <recommendedName>
        <fullName evidence="10 11">UDP-N-acetylmuramoyl-tripeptide--D-alanyl-D-alanine ligase</fullName>
        <ecNumber evidence="10 11">6.3.2.10</ecNumber>
    </recommendedName>
    <alternativeName>
        <fullName evidence="10">D-alanyl-D-alanine-adding enzyme</fullName>
    </alternativeName>
</protein>
<keyword evidence="5 10" id="KW-0067">ATP-binding</keyword>
<reference evidence="15" key="1">
    <citation type="journal article" date="2009" name="Appl. Environ. Microbiol.">
        <title>Complete genome sequence of the chemolithoautotrophic marine magnetotactic coccus strain MC-1.</title>
        <authorList>
            <person name="Schubbe S."/>
            <person name="Williams T.J."/>
            <person name="Xie G."/>
            <person name="Kiss H.E."/>
            <person name="Brettin T.S."/>
            <person name="Martinez D."/>
            <person name="Ross C.A."/>
            <person name="Schuler D."/>
            <person name="Cox B.L."/>
            <person name="Nealson K.H."/>
            <person name="Bazylinski D.A."/>
        </authorList>
    </citation>
    <scope>NUCLEOTIDE SEQUENCE [LARGE SCALE GENOMIC DNA]</scope>
    <source>
        <strain evidence="15">ATCC BAA-1437 / JCM 17883 / MC-1</strain>
    </source>
</reference>
<evidence type="ECO:0000313" key="14">
    <source>
        <dbReference type="EMBL" id="ABK43278.1"/>
    </source>
</evidence>
<keyword evidence="8 10" id="KW-0131">Cell cycle</keyword>
<dbReference type="InterPro" id="IPR036615">
    <property type="entry name" value="Mur_ligase_C_dom_sf"/>
</dbReference>
<dbReference type="GO" id="GO:0071555">
    <property type="term" value="P:cell wall organization"/>
    <property type="evidence" value="ECO:0007669"/>
    <property type="project" value="UniProtKB-KW"/>
</dbReference>
<dbReference type="GO" id="GO:0005524">
    <property type="term" value="F:ATP binding"/>
    <property type="evidence" value="ECO:0007669"/>
    <property type="project" value="UniProtKB-UniRule"/>
</dbReference>
<evidence type="ECO:0000256" key="3">
    <source>
        <dbReference type="ARBA" id="ARBA00022618"/>
    </source>
</evidence>
<dbReference type="EMBL" id="CP000471">
    <property type="protein sequence ID" value="ABK43278.1"/>
    <property type="molecule type" value="Genomic_DNA"/>
</dbReference>
<dbReference type="GO" id="GO:0051301">
    <property type="term" value="P:cell division"/>
    <property type="evidence" value="ECO:0007669"/>
    <property type="project" value="UniProtKB-KW"/>
</dbReference>
<keyword evidence="4 10" id="KW-0547">Nucleotide-binding</keyword>
<dbReference type="InterPro" id="IPR036565">
    <property type="entry name" value="Mur-like_cat_sf"/>
</dbReference>
<dbReference type="STRING" id="156889.Mmc1_0757"/>
<dbReference type="GO" id="GO:0008766">
    <property type="term" value="F:UDP-N-acetylmuramoylalanyl-D-glutamyl-2,6-diaminopimelate-D-alanyl-D-alanine ligase activity"/>
    <property type="evidence" value="ECO:0007669"/>
    <property type="project" value="RHEA"/>
</dbReference>
<evidence type="ECO:0000313" key="15">
    <source>
        <dbReference type="Proteomes" id="UP000002586"/>
    </source>
</evidence>
<dbReference type="RefSeq" id="WP_011712438.1">
    <property type="nucleotide sequence ID" value="NC_008576.1"/>
</dbReference>
<dbReference type="Pfam" id="PF08245">
    <property type="entry name" value="Mur_ligase_M"/>
    <property type="match status" value="1"/>
</dbReference>
<sequence>MSSAHGITPALLEQTLSATRVDAQDGTLPEVFHSLSSDTRSLQPGALFVALSGPNHDANLYVQQAVTAGASGILCSRPPAQSLPIPLWVVTDPLAAMTQLARAWRAHLSAKTIGITGSSGKTTVKEMLGLIVSSRYRTGITRGNLNNHIGLPLTLLNCPSDRTHLVLEMGMSAPGEIAHLAELAQPQIGIVTNILAAHVAGFGGGNLVSALRGIAHAKGELLQALPHDGLAVLPAIDPHLALLQSLTGCAILSFGPQSSGADVVFTPPSYGDDGMLSTLILPNGERFALNLPGFGPHLWLNAVAACAAAYGLGLDAAAMQEGLSRFKLQKGRGSVEHGQVGCRILNDTYNANVGAMRVALEALSHMAPAPQRIAVLGDMLELGEAADTLHAELAQTILALGIQRIFLAGPHMAALYQALQSSPGLQLFHYADPVALAKDLSHYVGHGDAVLVKGSRGMRMERVVEALHS</sequence>
<evidence type="ECO:0000259" key="12">
    <source>
        <dbReference type="Pfam" id="PF02875"/>
    </source>
</evidence>
<dbReference type="SUPFAM" id="SSF53244">
    <property type="entry name" value="MurD-like peptide ligases, peptide-binding domain"/>
    <property type="match status" value="1"/>
</dbReference>
<dbReference type="GO" id="GO:0047480">
    <property type="term" value="F:UDP-N-acetylmuramoyl-tripeptide-D-alanyl-D-alanine ligase activity"/>
    <property type="evidence" value="ECO:0007669"/>
    <property type="project" value="UniProtKB-UniRule"/>
</dbReference>
<keyword evidence="7 10" id="KW-0573">Peptidoglycan synthesis</keyword>
<dbReference type="InterPro" id="IPR051046">
    <property type="entry name" value="MurCDEF_CellWall_CoF430Synth"/>
</dbReference>
<feature type="domain" description="Mur ligase central" evidence="13">
    <location>
        <begin position="115"/>
        <end position="309"/>
    </location>
</feature>
<evidence type="ECO:0000256" key="5">
    <source>
        <dbReference type="ARBA" id="ARBA00022840"/>
    </source>
</evidence>
<evidence type="ECO:0000256" key="2">
    <source>
        <dbReference type="ARBA" id="ARBA00022598"/>
    </source>
</evidence>
<evidence type="ECO:0000256" key="8">
    <source>
        <dbReference type="ARBA" id="ARBA00023306"/>
    </source>
</evidence>
<dbReference type="eggNOG" id="COG0770">
    <property type="taxonomic scope" value="Bacteria"/>
</dbReference>
<dbReference type="Gene3D" id="3.40.1390.10">
    <property type="entry name" value="MurE/MurF, N-terminal domain"/>
    <property type="match status" value="1"/>
</dbReference>
<dbReference type="AlphaFoldDB" id="A0L5N5"/>
<dbReference type="UniPathway" id="UPA00219"/>
<evidence type="ECO:0000256" key="4">
    <source>
        <dbReference type="ARBA" id="ARBA00022741"/>
    </source>
</evidence>
<dbReference type="PANTHER" id="PTHR43024">
    <property type="entry name" value="UDP-N-ACETYLMURAMOYL-TRIPEPTIDE--D-ALANYL-D-ALANINE LIGASE"/>
    <property type="match status" value="1"/>
</dbReference>
<dbReference type="PANTHER" id="PTHR43024:SF1">
    <property type="entry name" value="UDP-N-ACETYLMURAMOYL-TRIPEPTIDE--D-ALANYL-D-ALANINE LIGASE"/>
    <property type="match status" value="1"/>
</dbReference>
<keyword evidence="15" id="KW-1185">Reference proteome</keyword>
<evidence type="ECO:0000256" key="7">
    <source>
        <dbReference type="ARBA" id="ARBA00022984"/>
    </source>
</evidence>
<comment type="catalytic activity">
    <reaction evidence="10 11">
        <text>D-alanyl-D-alanine + UDP-N-acetyl-alpha-D-muramoyl-L-alanyl-gamma-D-glutamyl-meso-2,6-diaminopimelate + ATP = UDP-N-acetyl-alpha-D-muramoyl-L-alanyl-gamma-D-glutamyl-meso-2,6-diaminopimeloyl-D-alanyl-D-alanine + ADP + phosphate + H(+)</text>
        <dbReference type="Rhea" id="RHEA:28374"/>
        <dbReference type="ChEBI" id="CHEBI:15378"/>
        <dbReference type="ChEBI" id="CHEBI:30616"/>
        <dbReference type="ChEBI" id="CHEBI:43474"/>
        <dbReference type="ChEBI" id="CHEBI:57822"/>
        <dbReference type="ChEBI" id="CHEBI:61386"/>
        <dbReference type="ChEBI" id="CHEBI:83905"/>
        <dbReference type="ChEBI" id="CHEBI:456216"/>
        <dbReference type="EC" id="6.3.2.10"/>
    </reaction>
</comment>
<evidence type="ECO:0000256" key="11">
    <source>
        <dbReference type="RuleBase" id="RU004136"/>
    </source>
</evidence>
<dbReference type="NCBIfam" id="TIGR01143">
    <property type="entry name" value="murF"/>
    <property type="match status" value="1"/>
</dbReference>
<dbReference type="Gene3D" id="3.90.190.20">
    <property type="entry name" value="Mur ligase, C-terminal domain"/>
    <property type="match status" value="1"/>
</dbReference>
<keyword evidence="1 10" id="KW-0963">Cytoplasm</keyword>
<name>A0L5N5_MAGMM</name>
<keyword evidence="6 10" id="KW-0133">Cell shape</keyword>
<dbReference type="SUPFAM" id="SSF53623">
    <property type="entry name" value="MurD-like peptide ligases, catalytic domain"/>
    <property type="match status" value="1"/>
</dbReference>
<dbReference type="InterPro" id="IPR005863">
    <property type="entry name" value="UDP-N-AcMur_synth"/>
</dbReference>
<gene>
    <name evidence="10" type="primary">murF</name>
    <name evidence="14" type="ordered locus">Mmc1_0757</name>
</gene>
<dbReference type="InterPro" id="IPR035911">
    <property type="entry name" value="MurE/MurF_N"/>
</dbReference>
<dbReference type="InterPro" id="IPR004101">
    <property type="entry name" value="Mur_ligase_C"/>
</dbReference>
<reference evidence="14 15" key="2">
    <citation type="journal article" date="2012" name="Int. J. Syst. Evol. Microbiol.">
        <title>Magnetococcus marinus gen. nov., sp. nov., a marine, magnetotactic bacterium that represents a novel lineage (Magnetococcaceae fam. nov.; Magnetococcales ord. nov.) at the base of the Alphaproteobacteria.</title>
        <authorList>
            <person name="Bazylinski D.A."/>
            <person name="Williams T.J."/>
            <person name="Lefevre C.T."/>
            <person name="Berg R.J."/>
            <person name="Zhang C.L."/>
            <person name="Bowser S.S."/>
            <person name="Dean A.J."/>
            <person name="Beveridge T.J."/>
        </authorList>
    </citation>
    <scope>NUCLEOTIDE SEQUENCE [LARGE SCALE GENOMIC DNA]</scope>
    <source>
        <strain evidence="15">ATCC BAA-1437 / JCM 17883 / MC-1</strain>
    </source>
</reference>
<evidence type="ECO:0000259" key="13">
    <source>
        <dbReference type="Pfam" id="PF08245"/>
    </source>
</evidence>
<keyword evidence="9 10" id="KW-0961">Cell wall biogenesis/degradation</keyword>
<feature type="domain" description="Mur ligase C-terminal" evidence="12">
    <location>
        <begin position="338"/>
        <end position="456"/>
    </location>
</feature>
<evidence type="ECO:0000256" key="10">
    <source>
        <dbReference type="HAMAP-Rule" id="MF_02019"/>
    </source>
</evidence>
<accession>A0L5N5</accession>
<dbReference type="HAMAP" id="MF_02019">
    <property type="entry name" value="MurF"/>
    <property type="match status" value="1"/>
</dbReference>
<organism evidence="14 15">
    <name type="scientific">Magnetococcus marinus (strain ATCC BAA-1437 / JCM 17883 / MC-1)</name>
    <dbReference type="NCBI Taxonomy" id="156889"/>
    <lineage>
        <taxon>Bacteria</taxon>
        <taxon>Pseudomonadati</taxon>
        <taxon>Pseudomonadota</taxon>
        <taxon>Magnetococcia</taxon>
        <taxon>Magnetococcales</taxon>
        <taxon>Magnetococcaceae</taxon>
        <taxon>Magnetococcus</taxon>
    </lineage>
</organism>
<dbReference type="GO" id="GO:0009252">
    <property type="term" value="P:peptidoglycan biosynthetic process"/>
    <property type="evidence" value="ECO:0007669"/>
    <property type="project" value="UniProtKB-UniRule"/>
</dbReference>
<comment type="similarity">
    <text evidence="10">Belongs to the MurCDEF family. MurF subfamily.</text>
</comment>
<keyword evidence="3 10" id="KW-0132">Cell division</keyword>
<dbReference type="GO" id="GO:0008360">
    <property type="term" value="P:regulation of cell shape"/>
    <property type="evidence" value="ECO:0007669"/>
    <property type="project" value="UniProtKB-KW"/>
</dbReference>
<dbReference type="Pfam" id="PF02875">
    <property type="entry name" value="Mur_ligase_C"/>
    <property type="match status" value="1"/>
</dbReference>
<dbReference type="HOGENOM" id="CLU_031507_4_0_5"/>
<evidence type="ECO:0000256" key="6">
    <source>
        <dbReference type="ARBA" id="ARBA00022960"/>
    </source>
</evidence>
<comment type="subcellular location">
    <subcellularLocation>
        <location evidence="10 11">Cytoplasm</location>
    </subcellularLocation>
</comment>
<dbReference type="GO" id="GO:0005737">
    <property type="term" value="C:cytoplasm"/>
    <property type="evidence" value="ECO:0007669"/>
    <property type="project" value="UniProtKB-SubCell"/>
</dbReference>
<dbReference type="EC" id="6.3.2.10" evidence="10 11"/>
<dbReference type="SUPFAM" id="SSF63418">
    <property type="entry name" value="MurE/MurF N-terminal domain"/>
    <property type="match status" value="1"/>
</dbReference>
<dbReference type="InterPro" id="IPR013221">
    <property type="entry name" value="Mur_ligase_cen"/>
</dbReference>
<evidence type="ECO:0000256" key="9">
    <source>
        <dbReference type="ARBA" id="ARBA00023316"/>
    </source>
</evidence>
<comment type="pathway">
    <text evidence="10 11">Cell wall biogenesis; peptidoglycan biosynthesis.</text>
</comment>
<proteinExistence type="inferred from homology"/>
<dbReference type="Proteomes" id="UP000002586">
    <property type="component" value="Chromosome"/>
</dbReference>
<keyword evidence="2 10" id="KW-0436">Ligase</keyword>
<dbReference type="Gene3D" id="3.40.1190.10">
    <property type="entry name" value="Mur-like, catalytic domain"/>
    <property type="match status" value="1"/>
</dbReference>
<evidence type="ECO:0000256" key="1">
    <source>
        <dbReference type="ARBA" id="ARBA00022490"/>
    </source>
</evidence>
<comment type="function">
    <text evidence="10 11">Involved in cell wall formation. Catalyzes the final step in the synthesis of UDP-N-acetylmuramoyl-pentapeptide, the precursor of murein.</text>
</comment>
<dbReference type="OrthoDB" id="9801978at2"/>
<dbReference type="KEGG" id="mgm:Mmc1_0757"/>